<organism evidence="2 3">
    <name type="scientific">Macrostomum lignano</name>
    <dbReference type="NCBI Taxonomy" id="282301"/>
    <lineage>
        <taxon>Eukaryota</taxon>
        <taxon>Metazoa</taxon>
        <taxon>Spiralia</taxon>
        <taxon>Lophotrochozoa</taxon>
        <taxon>Platyhelminthes</taxon>
        <taxon>Rhabditophora</taxon>
        <taxon>Macrostomorpha</taxon>
        <taxon>Macrostomida</taxon>
        <taxon>Macrostomidae</taxon>
        <taxon>Macrostomum</taxon>
    </lineage>
</organism>
<reference evidence="3" key="1">
    <citation type="submission" date="2016-11" db="UniProtKB">
        <authorList>
            <consortium name="WormBaseParasite"/>
        </authorList>
    </citation>
    <scope>IDENTIFICATION</scope>
</reference>
<dbReference type="Proteomes" id="UP000095280">
    <property type="component" value="Unplaced"/>
</dbReference>
<sequence>MSQLAQAGIAISGVDSVGGGGGSGKNSYRNTGDVFSLEGEDDEEDETEELVSVSTWQRDALSSYPCSLLLGDDNQQTPGHLIIRVNSTCTCCGSAQAARYGRHCRSQAASQGGENHIEKSDCRSLSRLNMATRTRTE</sequence>
<keyword evidence="2" id="KW-1185">Reference proteome</keyword>
<evidence type="ECO:0000256" key="1">
    <source>
        <dbReference type="SAM" id="MobiDB-lite"/>
    </source>
</evidence>
<evidence type="ECO:0000313" key="2">
    <source>
        <dbReference type="Proteomes" id="UP000095280"/>
    </source>
</evidence>
<protein>
    <submittedName>
        <fullName evidence="3">Uncharacterized protein</fullName>
    </submittedName>
</protein>
<name>A0A1I8FNB7_9PLAT</name>
<dbReference type="AlphaFoldDB" id="A0A1I8FNB7"/>
<accession>A0A1I8FNB7</accession>
<evidence type="ECO:0000313" key="3">
    <source>
        <dbReference type="WBParaSite" id="maker-unitig_40864-snap-gene-0.3-mRNA-1"/>
    </source>
</evidence>
<proteinExistence type="predicted"/>
<dbReference type="WBParaSite" id="maker-unitig_40864-snap-gene-0.3-mRNA-1">
    <property type="protein sequence ID" value="maker-unitig_40864-snap-gene-0.3-mRNA-1"/>
    <property type="gene ID" value="maker-unitig_40864-snap-gene-0.3"/>
</dbReference>
<feature type="region of interest" description="Disordered" evidence="1">
    <location>
        <begin position="13"/>
        <end position="46"/>
    </location>
</feature>